<sequence>MPLDHVAPYLDVTRHELPEATVEIRRWLGEITLIELIPFFSGGVSRLTYTIQKRGEGEDIIERFTPGNPVKHGDELYGDR</sequence>
<dbReference type="EMBL" id="CP026093">
    <property type="protein sequence ID" value="AYB58131.1"/>
    <property type="molecule type" value="Genomic_DNA"/>
</dbReference>
<organism evidence="1">
    <name type="scientific">Ralstonia solanacearum</name>
    <name type="common">Pseudomonas solanacearum</name>
    <dbReference type="NCBI Taxonomy" id="305"/>
    <lineage>
        <taxon>Bacteria</taxon>
        <taxon>Pseudomonadati</taxon>
        <taxon>Pseudomonadota</taxon>
        <taxon>Betaproteobacteria</taxon>
        <taxon>Burkholderiales</taxon>
        <taxon>Burkholderiaceae</taxon>
        <taxon>Ralstonia</taxon>
        <taxon>Ralstonia solanacearum species complex</taxon>
    </lineage>
</organism>
<keyword evidence="1" id="KW-0614">Plasmid</keyword>
<dbReference type="AlphaFoldDB" id="A0A5H2Q7M0"/>
<name>A0A5H2Q7M0_RALSL</name>
<gene>
    <name evidence="1" type="ORF">C2L97_19205</name>
</gene>
<accession>A0A5H2Q7M0</accession>
<proteinExistence type="predicted"/>
<evidence type="ECO:0000313" key="1">
    <source>
        <dbReference type="EMBL" id="AYB58131.1"/>
    </source>
</evidence>
<reference evidence="1" key="1">
    <citation type="submission" date="2018-01" db="EMBL/GenBank/DDBJ databases">
        <title>Complete Genome Sequence of three strains from Ralstonia solanacearum ecotype Moko sequevar IIA-53 from Brazil.</title>
        <authorList>
            <person name="Silva J.R."/>
            <person name="Albuquerque G.M.R."/>
            <person name="Pais A.K.L."/>
            <person name="Silva A.M.F."/>
            <person name="Boiteux M.E.N.F."/>
            <person name="Souza E.B."/>
            <person name="Mariano R.L.R."/>
        </authorList>
    </citation>
    <scope>NUCLEOTIDE SEQUENCE [LARGE SCALE GENOMIC DNA]</scope>
    <source>
        <strain evidence="1">SFC</strain>
        <plasmid evidence="1">unnamed</plasmid>
    </source>
</reference>
<geneLocation type="plasmid" evidence="1">
    <name>unnamed</name>
</geneLocation>
<protein>
    <submittedName>
        <fullName evidence="1">Uncharacterized protein</fullName>
    </submittedName>
</protein>